<feature type="transmembrane region" description="Helical" evidence="2">
    <location>
        <begin position="367"/>
        <end position="388"/>
    </location>
</feature>
<accession>A0A9D2IGP4</accession>
<evidence type="ECO:0000256" key="1">
    <source>
        <dbReference type="SAM" id="MobiDB-lite"/>
    </source>
</evidence>
<organism evidence="5 6">
    <name type="scientific">Candidatus Eubacterium avistercoris</name>
    <dbReference type="NCBI Taxonomy" id="2838567"/>
    <lineage>
        <taxon>Bacteria</taxon>
        <taxon>Bacillati</taxon>
        <taxon>Bacillota</taxon>
        <taxon>Clostridia</taxon>
        <taxon>Eubacteriales</taxon>
        <taxon>Eubacteriaceae</taxon>
        <taxon>Eubacterium</taxon>
    </lineage>
</organism>
<comment type="caution">
    <text evidence="5">The sequence shown here is derived from an EMBL/GenBank/DDBJ whole genome shotgun (WGS) entry which is preliminary data.</text>
</comment>
<evidence type="ECO:0000256" key="2">
    <source>
        <dbReference type="SAM" id="Phobius"/>
    </source>
</evidence>
<reference evidence="5" key="2">
    <citation type="submission" date="2021-04" db="EMBL/GenBank/DDBJ databases">
        <authorList>
            <person name="Gilroy R."/>
        </authorList>
    </citation>
    <scope>NUCLEOTIDE SEQUENCE</scope>
    <source>
        <strain evidence="5">CHK192-9172</strain>
    </source>
</reference>
<feature type="compositionally biased region" description="Acidic residues" evidence="1">
    <location>
        <begin position="430"/>
        <end position="487"/>
    </location>
</feature>
<feature type="compositionally biased region" description="Acidic residues" evidence="1">
    <location>
        <begin position="400"/>
        <end position="411"/>
    </location>
</feature>
<keyword evidence="2" id="KW-0472">Membrane</keyword>
<sequence length="527" mass="58893">MKRTGRLKKQIITYTLAAAVALSAGAAGSGFVSQAAYIQYDNIVVRDAPETGNVIEGLNAGVEVTVLDSANGSDGRTWNQVEYTVNGATHRGWVRADLMSESNPSGDNGGENDGNASEPTKEQDNGDSQTDSDTQKQDKNTGDSKESKDASSSSDEKTQSGADTSADVSKISGDGYLADGDDTFLVRGESLKISGDFSDSEIPEGFEKVQITYNGQDVNAVKAEHGEMFLLYLTGEDGGEFYILDTERNCVLSFIWLTAGDASIILALPPQSETVSEDYEKTIFAVDEENGISAYQYAQDENTMKTDAVPEEYYYLYAMSDDGTFGWYLYDNVEKTFIRSATDLSKDISGDSQETRQSQEESSLEKMIVLGAGIVFLILLILAITFGVRCRRLKKKLPEEEPEEEEQEEEEFMTRAERRREKRRYRHFMDEEEEEETFEDDMEDDMQEDSSQEDDSEDTDENVLVLDGEEYDWLDEEDDSEDPDAVLDEPPVEKKAPHKKKDQKKGSKPDEDTDDDWDDDLEFLDLK</sequence>
<feature type="region of interest" description="Disordered" evidence="1">
    <location>
        <begin position="430"/>
        <end position="527"/>
    </location>
</feature>
<dbReference type="SMART" id="SM00287">
    <property type="entry name" value="SH3b"/>
    <property type="match status" value="1"/>
</dbReference>
<feature type="compositionally biased region" description="Acidic residues" evidence="1">
    <location>
        <begin position="511"/>
        <end position="527"/>
    </location>
</feature>
<protein>
    <recommendedName>
        <fullName evidence="4">SH3b domain-containing protein</fullName>
    </recommendedName>
</protein>
<feature type="region of interest" description="Disordered" evidence="1">
    <location>
        <begin position="397"/>
        <end position="416"/>
    </location>
</feature>
<keyword evidence="2" id="KW-0812">Transmembrane</keyword>
<gene>
    <name evidence="5" type="ORF">IAA08_07225</name>
</gene>
<feature type="region of interest" description="Disordered" evidence="1">
    <location>
        <begin position="98"/>
        <end position="173"/>
    </location>
</feature>
<evidence type="ECO:0000313" key="5">
    <source>
        <dbReference type="EMBL" id="HIZ07708.1"/>
    </source>
</evidence>
<dbReference type="AlphaFoldDB" id="A0A9D2IGP4"/>
<proteinExistence type="predicted"/>
<dbReference type="Proteomes" id="UP000824024">
    <property type="component" value="Unassembled WGS sequence"/>
</dbReference>
<evidence type="ECO:0000313" key="6">
    <source>
        <dbReference type="Proteomes" id="UP000824024"/>
    </source>
</evidence>
<dbReference type="InterPro" id="IPR003646">
    <property type="entry name" value="SH3-like_bac-type"/>
</dbReference>
<feature type="chain" id="PRO_5038973157" description="SH3b domain-containing protein" evidence="3">
    <location>
        <begin position="27"/>
        <end position="527"/>
    </location>
</feature>
<feature type="compositionally biased region" description="Basic and acidic residues" evidence="1">
    <location>
        <begin position="133"/>
        <end position="158"/>
    </location>
</feature>
<name>A0A9D2IGP4_9FIRM</name>
<keyword evidence="3" id="KW-0732">Signal</keyword>
<dbReference type="EMBL" id="DXCH01000200">
    <property type="protein sequence ID" value="HIZ07708.1"/>
    <property type="molecule type" value="Genomic_DNA"/>
</dbReference>
<reference evidence="5" key="1">
    <citation type="journal article" date="2021" name="PeerJ">
        <title>Extensive microbial diversity within the chicken gut microbiome revealed by metagenomics and culture.</title>
        <authorList>
            <person name="Gilroy R."/>
            <person name="Ravi A."/>
            <person name="Getino M."/>
            <person name="Pursley I."/>
            <person name="Horton D.L."/>
            <person name="Alikhan N.F."/>
            <person name="Baker D."/>
            <person name="Gharbi K."/>
            <person name="Hall N."/>
            <person name="Watson M."/>
            <person name="Adriaenssens E.M."/>
            <person name="Foster-Nyarko E."/>
            <person name="Jarju S."/>
            <person name="Secka A."/>
            <person name="Antonio M."/>
            <person name="Oren A."/>
            <person name="Chaudhuri R.R."/>
            <person name="La Ragione R."/>
            <person name="Hildebrand F."/>
            <person name="Pallen M.J."/>
        </authorList>
    </citation>
    <scope>NUCLEOTIDE SEQUENCE</scope>
    <source>
        <strain evidence="5">CHK192-9172</strain>
    </source>
</reference>
<feature type="signal peptide" evidence="3">
    <location>
        <begin position="1"/>
        <end position="26"/>
    </location>
</feature>
<evidence type="ECO:0000256" key="3">
    <source>
        <dbReference type="SAM" id="SignalP"/>
    </source>
</evidence>
<feature type="domain" description="SH3b" evidence="4">
    <location>
        <begin position="33"/>
        <end position="102"/>
    </location>
</feature>
<dbReference type="Gene3D" id="2.30.30.40">
    <property type="entry name" value="SH3 Domains"/>
    <property type="match status" value="1"/>
</dbReference>
<keyword evidence="2" id="KW-1133">Transmembrane helix</keyword>
<evidence type="ECO:0000259" key="4">
    <source>
        <dbReference type="SMART" id="SM00287"/>
    </source>
</evidence>